<comment type="subcellular location">
    <subcellularLocation>
        <location evidence="1">Cytoplasm</location>
    </subcellularLocation>
</comment>
<dbReference type="Proteomes" id="UP000494163">
    <property type="component" value="Chromosome 3R"/>
</dbReference>
<dbReference type="GO" id="GO:0005737">
    <property type="term" value="C:cytoplasm"/>
    <property type="evidence" value="ECO:0007669"/>
    <property type="project" value="UniProtKB-SubCell"/>
</dbReference>
<dbReference type="GO" id="GO:0005912">
    <property type="term" value="C:adherens junction"/>
    <property type="evidence" value="ECO:0007669"/>
    <property type="project" value="TreeGrafter"/>
</dbReference>
<dbReference type="InterPro" id="IPR008837">
    <property type="entry name" value="Serendipity_A"/>
</dbReference>
<evidence type="ECO:0000256" key="1">
    <source>
        <dbReference type="ARBA" id="ARBA00004496"/>
    </source>
</evidence>
<dbReference type="Pfam" id="PF05482">
    <property type="entry name" value="Serendipity_A"/>
    <property type="match status" value="1"/>
</dbReference>
<keyword evidence="2" id="KW-0963">Cytoplasm</keyword>
<dbReference type="GO" id="GO:0016477">
    <property type="term" value="P:cell migration"/>
    <property type="evidence" value="ECO:0007669"/>
    <property type="project" value="TreeGrafter"/>
</dbReference>
<feature type="non-terminal residue" evidence="3">
    <location>
        <position position="526"/>
    </location>
</feature>
<dbReference type="GO" id="GO:0007349">
    <property type="term" value="P:cellularization"/>
    <property type="evidence" value="ECO:0007669"/>
    <property type="project" value="InterPro"/>
</dbReference>
<reference evidence="3 4" key="1">
    <citation type="submission" date="2015-08" db="EMBL/GenBank/DDBJ databases">
        <title>Ancestral chromatin configuration constrains chromatin evolution on differentiating sex chromosomes in Drosophila.</title>
        <authorList>
            <person name="Zhou Q."/>
            <person name="Bachtrog D."/>
        </authorList>
    </citation>
    <scope>NUCLEOTIDE SEQUENCE [LARGE SCALE GENOMIC DNA]</scope>
    <source>
        <tissue evidence="3">Whole larvae</tissue>
    </source>
</reference>
<dbReference type="PANTHER" id="PTHR18914">
    <property type="entry name" value="ALPHA CATENIN"/>
    <property type="match status" value="1"/>
</dbReference>
<dbReference type="GO" id="GO:0016342">
    <property type="term" value="C:catenin complex"/>
    <property type="evidence" value="ECO:0007669"/>
    <property type="project" value="TreeGrafter"/>
</dbReference>
<dbReference type="STRING" id="30019.A0A0M4EPX9"/>
<sequence>MEKLFEQLCICTELIEAGVASHTCNIAWLNKFCATFHKFASEFKIYLPCKTDLTRYNKIQMETIYLCFTQVLTCITNLERIMHTERNFELFATRNHFINRINWCLRLLHASLSQLSEDAQLDLNLDDLSFVELLDVVLDKLETFNEIVPELQHSVSIRSLDLDGQFHDAINHIIRHALAFANVALEADKKALNSLCQRVLDESSQFEHNFEQHSAEERKLESLALQRCIYCLETYLNEALLRLVFASLLDVEEMSVKKLKTALETKENTTLVPQLIAELDLNMDRIQQIGVFAIAFSQEAKTKTIVRSCLASLEALDSVLVPAFQLQTTPSAVQHADLLEQHFNEELMTFRNIIHEIIDSQALISNYLDLLADSIQNAEQLYPSGELLQIARMGNVILQHFQLEENFQILSIDGIRLYQDFLLILGECQAVLELGTSVDLKRIVKRFKILYSILAKLREDLWKNANQVNASLNDKSITNPNQSIYCSKRQISFAKQRSRVGSKTIHNLSNNSDLISFQLTEILQIN</sequence>
<dbReference type="OrthoDB" id="6342160at2759"/>
<evidence type="ECO:0000313" key="4">
    <source>
        <dbReference type="Proteomes" id="UP000494163"/>
    </source>
</evidence>
<dbReference type="AlphaFoldDB" id="A0A0M4EPX9"/>
<organism evidence="3 4">
    <name type="scientific">Drosophila busckii</name>
    <name type="common">Fruit fly</name>
    <dbReference type="NCBI Taxonomy" id="30019"/>
    <lineage>
        <taxon>Eukaryota</taxon>
        <taxon>Metazoa</taxon>
        <taxon>Ecdysozoa</taxon>
        <taxon>Arthropoda</taxon>
        <taxon>Hexapoda</taxon>
        <taxon>Insecta</taxon>
        <taxon>Pterygota</taxon>
        <taxon>Neoptera</taxon>
        <taxon>Endopterygota</taxon>
        <taxon>Diptera</taxon>
        <taxon>Brachycera</taxon>
        <taxon>Muscomorpha</taxon>
        <taxon>Ephydroidea</taxon>
        <taxon>Drosophilidae</taxon>
        <taxon>Drosophila</taxon>
    </lineage>
</organism>
<accession>A0A0M4EPX9</accession>
<dbReference type="OMA" id="CIVPAFQ"/>
<protein>
    <submittedName>
        <fullName evidence="3">Sry-alpha</fullName>
    </submittedName>
</protein>
<dbReference type="Gene3D" id="1.20.120.810">
    <property type="entry name" value="Vinculin, Vh2 four-helix bundle"/>
    <property type="match status" value="1"/>
</dbReference>
<dbReference type="PANTHER" id="PTHR18914:SF33">
    <property type="entry name" value="RE47911P-RELATED"/>
    <property type="match status" value="1"/>
</dbReference>
<dbReference type="GO" id="GO:0098609">
    <property type="term" value="P:cell-cell adhesion"/>
    <property type="evidence" value="ECO:0007669"/>
    <property type="project" value="TreeGrafter"/>
</dbReference>
<name>A0A0M4EPX9_DROBS</name>
<proteinExistence type="predicted"/>
<dbReference type="EMBL" id="CP012526">
    <property type="protein sequence ID" value="ALC46260.1"/>
    <property type="molecule type" value="Genomic_DNA"/>
</dbReference>
<dbReference type="SMR" id="A0A0M4EPX9"/>
<keyword evidence="4" id="KW-1185">Reference proteome</keyword>
<dbReference type="GO" id="GO:0008013">
    <property type="term" value="F:beta-catenin binding"/>
    <property type="evidence" value="ECO:0007669"/>
    <property type="project" value="TreeGrafter"/>
</dbReference>
<evidence type="ECO:0000313" key="3">
    <source>
        <dbReference type="EMBL" id="ALC46260.1"/>
    </source>
</evidence>
<dbReference type="GO" id="GO:0051015">
    <property type="term" value="F:actin filament binding"/>
    <property type="evidence" value="ECO:0007669"/>
    <property type="project" value="TreeGrafter"/>
</dbReference>
<evidence type="ECO:0000256" key="2">
    <source>
        <dbReference type="ARBA" id="ARBA00022490"/>
    </source>
</evidence>
<gene>
    <name evidence="3" type="ORF">Dbus_chr3Rg1010</name>
</gene>